<keyword evidence="11" id="KW-0137">Centromere</keyword>
<dbReference type="GO" id="GO:0051301">
    <property type="term" value="P:cell division"/>
    <property type="evidence" value="ECO:0007669"/>
    <property type="project" value="UniProtKB-KW"/>
</dbReference>
<proteinExistence type="inferred from homology"/>
<dbReference type="GO" id="GO:0000785">
    <property type="term" value="C:chromatin"/>
    <property type="evidence" value="ECO:0007669"/>
    <property type="project" value="TreeGrafter"/>
</dbReference>
<evidence type="ECO:0000256" key="9">
    <source>
        <dbReference type="ARBA" id="ARBA00023242"/>
    </source>
</evidence>
<dbReference type="Proteomes" id="UP000556200">
    <property type="component" value="Unassembled WGS sequence"/>
</dbReference>
<dbReference type="PANTHER" id="PTHR16431">
    <property type="entry name" value="NEUROGENIC PROTEIN MASTERMIND"/>
    <property type="match status" value="1"/>
</dbReference>
<dbReference type="GO" id="GO:0034080">
    <property type="term" value="P:CENP-A containing chromatin assembly"/>
    <property type="evidence" value="ECO:0007669"/>
    <property type="project" value="TreeGrafter"/>
</dbReference>
<evidence type="ECO:0000256" key="11">
    <source>
        <dbReference type="ARBA" id="ARBA00023328"/>
    </source>
</evidence>
<keyword evidence="4" id="KW-0158">Chromosome</keyword>
<feature type="non-terminal residue" evidence="14">
    <location>
        <position position="123"/>
    </location>
</feature>
<dbReference type="GO" id="GO:0046872">
    <property type="term" value="F:metal ion binding"/>
    <property type="evidence" value="ECO:0007669"/>
    <property type="project" value="UniProtKB-KW"/>
</dbReference>
<dbReference type="InterPro" id="IPR004910">
    <property type="entry name" value="Yippee/Mis18/Cereblon"/>
</dbReference>
<protein>
    <recommendedName>
        <fullName evidence="12">Protein yippee-like</fullName>
    </recommendedName>
</protein>
<dbReference type="PANTHER" id="PTHR16431:SF3">
    <property type="entry name" value="PROTEIN MIS18-BETA"/>
    <property type="match status" value="1"/>
</dbReference>
<dbReference type="PROSITE" id="PS51793">
    <property type="entry name" value="MIS18"/>
    <property type="match status" value="1"/>
</dbReference>
<reference evidence="14 15" key="1">
    <citation type="submission" date="2019-09" db="EMBL/GenBank/DDBJ databases">
        <title>Bird 10,000 Genomes (B10K) Project - Family phase.</title>
        <authorList>
            <person name="Zhang G."/>
        </authorList>
    </citation>
    <scope>NUCLEOTIDE SEQUENCE [LARGE SCALE GENOMIC DNA]</scope>
    <source>
        <strain evidence="14">B10K-DU-004-15</strain>
        <tissue evidence="14">Mixed tissue sample</tissue>
    </source>
</reference>
<evidence type="ECO:0000256" key="10">
    <source>
        <dbReference type="ARBA" id="ARBA00023306"/>
    </source>
</evidence>
<evidence type="ECO:0000256" key="8">
    <source>
        <dbReference type="ARBA" id="ARBA00022833"/>
    </source>
</evidence>
<comment type="function">
    <text evidence="1">Required for recruitment of CENPA to centromeres and normal chromosome segregation during mitosis.</text>
</comment>
<keyword evidence="8" id="KW-0862">Zinc</keyword>
<evidence type="ECO:0000256" key="4">
    <source>
        <dbReference type="ARBA" id="ARBA00022454"/>
    </source>
</evidence>
<organism evidence="14 15">
    <name type="scientific">Neopipo cinnamomea</name>
    <dbReference type="NCBI Taxonomy" id="456388"/>
    <lineage>
        <taxon>Eukaryota</taxon>
        <taxon>Metazoa</taxon>
        <taxon>Chordata</taxon>
        <taxon>Craniata</taxon>
        <taxon>Vertebrata</taxon>
        <taxon>Euteleostomi</taxon>
        <taxon>Archelosauria</taxon>
        <taxon>Archosauria</taxon>
        <taxon>Dinosauria</taxon>
        <taxon>Saurischia</taxon>
        <taxon>Theropoda</taxon>
        <taxon>Coelurosauria</taxon>
        <taxon>Aves</taxon>
        <taxon>Neognathae</taxon>
        <taxon>Neoaves</taxon>
        <taxon>Telluraves</taxon>
        <taxon>Australaves</taxon>
        <taxon>Passeriformes</taxon>
        <taxon>Tyrannidae</taxon>
        <taxon>Neopipo</taxon>
    </lineage>
</organism>
<evidence type="ECO:0000256" key="3">
    <source>
        <dbReference type="ARBA" id="ARBA00004584"/>
    </source>
</evidence>
<evidence type="ECO:0000256" key="12">
    <source>
        <dbReference type="RuleBase" id="RU110713"/>
    </source>
</evidence>
<evidence type="ECO:0000259" key="13">
    <source>
        <dbReference type="PROSITE" id="PS51793"/>
    </source>
</evidence>
<keyword evidence="9" id="KW-0539">Nucleus</keyword>
<evidence type="ECO:0000256" key="5">
    <source>
        <dbReference type="ARBA" id="ARBA00022618"/>
    </source>
</evidence>
<keyword evidence="7" id="KW-0498">Mitosis</keyword>
<evidence type="ECO:0000256" key="7">
    <source>
        <dbReference type="ARBA" id="ARBA00022776"/>
    </source>
</evidence>
<gene>
    <name evidence="14" type="primary">Oip5</name>
    <name evidence="14" type="ORF">NEOCIN_R10717</name>
</gene>
<dbReference type="InterPro" id="IPR034752">
    <property type="entry name" value="Mis18"/>
</dbReference>
<keyword evidence="6" id="KW-0479">Metal-binding</keyword>
<evidence type="ECO:0000256" key="1">
    <source>
        <dbReference type="ARBA" id="ARBA00003694"/>
    </source>
</evidence>
<sequence>PELCAVFHCRGCWTVLGDSLQLCAPEPPRLGFLACFKVTSDVIWEDSLLIGLEEPLLGCAYNALSCRSCGLSVGFILHSAASDMAYLRGLFCFFKDRILCYLLENQMVIEASKVDFPAVTLKK</sequence>
<evidence type="ECO:0000313" key="14">
    <source>
        <dbReference type="EMBL" id="NWQ63286.1"/>
    </source>
</evidence>
<accession>A0A7K4QQD9</accession>
<keyword evidence="15" id="KW-1185">Reference proteome</keyword>
<dbReference type="GO" id="GO:0007059">
    <property type="term" value="P:chromosome segregation"/>
    <property type="evidence" value="ECO:0007669"/>
    <property type="project" value="TreeGrafter"/>
</dbReference>
<comment type="subcellular location">
    <subcellularLocation>
        <location evidence="3">Chromosome</location>
        <location evidence="3">Centromere</location>
    </subcellularLocation>
    <subcellularLocation>
        <location evidence="2">Nucleus</location>
    </subcellularLocation>
</comment>
<keyword evidence="10" id="KW-0131">Cell cycle</keyword>
<dbReference type="AlphaFoldDB" id="A0A7K4QQD9"/>
<evidence type="ECO:0000256" key="6">
    <source>
        <dbReference type="ARBA" id="ARBA00022723"/>
    </source>
</evidence>
<comment type="similarity">
    <text evidence="12">Belongs to the yippee family.</text>
</comment>
<feature type="domain" description="Mis18" evidence="13">
    <location>
        <begin position="4"/>
        <end position="103"/>
    </location>
</feature>
<name>A0A7K4QQD9_9TYRA</name>
<comment type="caution">
    <text evidence="14">The sequence shown here is derived from an EMBL/GenBank/DDBJ whole genome shotgun (WGS) entry which is preliminary data.</text>
</comment>
<evidence type="ECO:0000256" key="2">
    <source>
        <dbReference type="ARBA" id="ARBA00004123"/>
    </source>
</evidence>
<feature type="non-terminal residue" evidence="14">
    <location>
        <position position="1"/>
    </location>
</feature>
<dbReference type="Pfam" id="PF03226">
    <property type="entry name" value="Yippee-Mis18"/>
    <property type="match status" value="1"/>
</dbReference>
<dbReference type="EMBL" id="VYZA01000131">
    <property type="protein sequence ID" value="NWQ63286.1"/>
    <property type="molecule type" value="Genomic_DNA"/>
</dbReference>
<keyword evidence="5" id="KW-0132">Cell division</keyword>
<evidence type="ECO:0000313" key="15">
    <source>
        <dbReference type="Proteomes" id="UP000556200"/>
    </source>
</evidence>
<dbReference type="GO" id="GO:0000775">
    <property type="term" value="C:chromosome, centromeric region"/>
    <property type="evidence" value="ECO:0007669"/>
    <property type="project" value="UniProtKB-SubCell"/>
</dbReference>
<dbReference type="GO" id="GO:0005634">
    <property type="term" value="C:nucleus"/>
    <property type="evidence" value="ECO:0007669"/>
    <property type="project" value="UniProtKB-SubCell"/>
</dbReference>